<proteinExistence type="inferred from homology"/>
<dbReference type="CDD" id="cd01025">
    <property type="entry name" value="TOPRIM_recR"/>
    <property type="match status" value="1"/>
</dbReference>
<dbReference type="InterPro" id="IPR006171">
    <property type="entry name" value="TOPRIM_dom"/>
</dbReference>
<dbReference type="InterPro" id="IPR023627">
    <property type="entry name" value="Rcmb_RecR"/>
</dbReference>
<keyword evidence="6 7" id="KW-0234">DNA repair</keyword>
<dbReference type="Gene3D" id="6.10.250.240">
    <property type="match status" value="1"/>
</dbReference>
<evidence type="ECO:0000256" key="7">
    <source>
        <dbReference type="HAMAP-Rule" id="MF_00017"/>
    </source>
</evidence>
<comment type="caution">
    <text evidence="10">The sequence shown here is derived from an EMBL/GenBank/DDBJ whole genome shotgun (WGS) entry which is preliminary data.</text>
</comment>
<evidence type="ECO:0000313" key="11">
    <source>
        <dbReference type="Proteomes" id="UP001267426"/>
    </source>
</evidence>
<sequence length="228" mass="23855">MHLTSETVDALVEQLSKLPTIGRKTAQRLAAFILKMPRDEVVELAKALVAAKDRVKTCSVCFNVTDVDPCPVCQSAKRDRSVICVVEEPSDVLALERTGEFRGLYHVLGGVISPLDGIGPDDLHVSELVARVAGAATAPPGGATAEPGAVAEPDGSFETGDEGGAVREVILAMNPNVEGDTTAYYVGQMLAPFGVTVSRIARGLPIGGDLEFADEATLSRALEGRSGL</sequence>
<dbReference type="HAMAP" id="MF_00017">
    <property type="entry name" value="RecR"/>
    <property type="match status" value="1"/>
</dbReference>
<dbReference type="Gene3D" id="3.30.60.80">
    <property type="match status" value="1"/>
</dbReference>
<dbReference type="PANTHER" id="PTHR30446:SF0">
    <property type="entry name" value="RECOMBINATION PROTEIN RECR"/>
    <property type="match status" value="1"/>
</dbReference>
<protein>
    <recommendedName>
        <fullName evidence="7">Recombination protein RecR</fullName>
    </recommendedName>
</protein>
<dbReference type="Gene3D" id="1.10.8.420">
    <property type="entry name" value="RecR Domain 1"/>
    <property type="match status" value="1"/>
</dbReference>
<dbReference type="Pfam" id="PF21175">
    <property type="entry name" value="RecR_C"/>
    <property type="match status" value="1"/>
</dbReference>
<evidence type="ECO:0000256" key="3">
    <source>
        <dbReference type="ARBA" id="ARBA00022771"/>
    </source>
</evidence>
<evidence type="ECO:0000256" key="6">
    <source>
        <dbReference type="ARBA" id="ARBA00023204"/>
    </source>
</evidence>
<evidence type="ECO:0000256" key="8">
    <source>
        <dbReference type="SAM" id="MobiDB-lite"/>
    </source>
</evidence>
<feature type="compositionally biased region" description="Low complexity" evidence="8">
    <location>
        <begin position="137"/>
        <end position="153"/>
    </location>
</feature>
<dbReference type="SMART" id="SM00493">
    <property type="entry name" value="TOPRIM"/>
    <property type="match status" value="1"/>
</dbReference>
<dbReference type="Pfam" id="PF02132">
    <property type="entry name" value="RecR_ZnF"/>
    <property type="match status" value="1"/>
</dbReference>
<dbReference type="PROSITE" id="PS50880">
    <property type="entry name" value="TOPRIM"/>
    <property type="match status" value="1"/>
</dbReference>
<dbReference type="Proteomes" id="UP001267426">
    <property type="component" value="Unassembled WGS sequence"/>
</dbReference>
<feature type="zinc finger region" description="C4-type" evidence="7">
    <location>
        <begin position="58"/>
        <end position="73"/>
    </location>
</feature>
<accession>A0ABU3BSZ9</accession>
<dbReference type="PROSITE" id="PS01300">
    <property type="entry name" value="RECR"/>
    <property type="match status" value="1"/>
</dbReference>
<dbReference type="NCBIfam" id="TIGR00615">
    <property type="entry name" value="recR"/>
    <property type="match status" value="1"/>
</dbReference>
<keyword evidence="4 7" id="KW-0862">Zinc</keyword>
<comment type="function">
    <text evidence="7">May play a role in DNA repair. It seems to be involved in an RecBC-independent recombinational process of DNA repair. It may act with RecF and RecO.</text>
</comment>
<evidence type="ECO:0000256" key="5">
    <source>
        <dbReference type="ARBA" id="ARBA00023172"/>
    </source>
</evidence>
<reference evidence="10 11" key="1">
    <citation type="submission" date="2023-09" db="EMBL/GenBank/DDBJ databases">
        <authorList>
            <person name="Rey-Velasco X."/>
        </authorList>
    </citation>
    <scope>NUCLEOTIDE SEQUENCE [LARGE SCALE GENOMIC DNA]</scope>
    <source>
        <strain evidence="10 11">F394</strain>
    </source>
</reference>
<keyword evidence="3 7" id="KW-0863">Zinc-finger</keyword>
<dbReference type="PANTHER" id="PTHR30446">
    <property type="entry name" value="RECOMBINATION PROTEIN RECR"/>
    <property type="match status" value="1"/>
</dbReference>
<dbReference type="EMBL" id="JAVRHT010000027">
    <property type="protein sequence ID" value="MDT0632410.1"/>
    <property type="molecule type" value="Genomic_DNA"/>
</dbReference>
<dbReference type="Pfam" id="PF13662">
    <property type="entry name" value="Toprim_4"/>
    <property type="match status" value="1"/>
</dbReference>
<dbReference type="Pfam" id="PF21176">
    <property type="entry name" value="RecR_HhH"/>
    <property type="match status" value="1"/>
</dbReference>
<feature type="region of interest" description="Disordered" evidence="8">
    <location>
        <begin position="137"/>
        <end position="159"/>
    </location>
</feature>
<organism evidence="10 11">
    <name type="scientific">Rubrivirga litoralis</name>
    <dbReference type="NCBI Taxonomy" id="3075598"/>
    <lineage>
        <taxon>Bacteria</taxon>
        <taxon>Pseudomonadati</taxon>
        <taxon>Rhodothermota</taxon>
        <taxon>Rhodothermia</taxon>
        <taxon>Rhodothermales</taxon>
        <taxon>Rubricoccaceae</taxon>
        <taxon>Rubrivirga</taxon>
    </lineage>
</organism>
<evidence type="ECO:0000256" key="4">
    <source>
        <dbReference type="ARBA" id="ARBA00022833"/>
    </source>
</evidence>
<dbReference type="InterPro" id="IPR000093">
    <property type="entry name" value="DNA_Rcmb_RecR"/>
</dbReference>
<name>A0ABU3BSZ9_9BACT</name>
<keyword evidence="1 7" id="KW-0479">Metal-binding</keyword>
<keyword evidence="5 7" id="KW-0233">DNA recombination</keyword>
<dbReference type="SUPFAM" id="SSF111304">
    <property type="entry name" value="Recombination protein RecR"/>
    <property type="match status" value="2"/>
</dbReference>
<evidence type="ECO:0000313" key="10">
    <source>
        <dbReference type="EMBL" id="MDT0632410.1"/>
    </source>
</evidence>
<gene>
    <name evidence="7 10" type="primary">recR</name>
    <name evidence="10" type="ORF">RM540_11680</name>
</gene>
<dbReference type="RefSeq" id="WP_311664264.1">
    <property type="nucleotide sequence ID" value="NZ_JAVRHT010000027.1"/>
</dbReference>
<feature type="domain" description="Toprim" evidence="9">
    <location>
        <begin position="81"/>
        <end position="205"/>
    </location>
</feature>
<comment type="similarity">
    <text evidence="7">Belongs to the RecR family.</text>
</comment>
<dbReference type="Gene3D" id="3.40.1360.10">
    <property type="match status" value="1"/>
</dbReference>
<evidence type="ECO:0000259" key="9">
    <source>
        <dbReference type="PROSITE" id="PS50880"/>
    </source>
</evidence>
<keyword evidence="2 7" id="KW-0227">DNA damage</keyword>
<dbReference type="InterPro" id="IPR015967">
    <property type="entry name" value="Rcmb_RecR_Znf"/>
</dbReference>
<dbReference type="InterPro" id="IPR034137">
    <property type="entry name" value="TOPRIM_RecR"/>
</dbReference>
<evidence type="ECO:0000256" key="1">
    <source>
        <dbReference type="ARBA" id="ARBA00022723"/>
    </source>
</evidence>
<keyword evidence="11" id="KW-1185">Reference proteome</keyword>
<evidence type="ECO:0000256" key="2">
    <source>
        <dbReference type="ARBA" id="ARBA00022763"/>
    </source>
</evidence>